<protein>
    <submittedName>
        <fullName evidence="1">DNA-binding protein</fullName>
    </submittedName>
</protein>
<gene>
    <name evidence="1" type="ORF">OVY01_18375</name>
</gene>
<proteinExistence type="predicted"/>
<dbReference type="EMBL" id="JAPMXC010000010">
    <property type="protein sequence ID" value="MCY0389119.1"/>
    <property type="molecule type" value="Genomic_DNA"/>
</dbReference>
<comment type="caution">
    <text evidence="1">The sequence shown here is derived from an EMBL/GenBank/DDBJ whole genome shotgun (WGS) entry which is preliminary data.</text>
</comment>
<name>A0ABT3ZRD4_9BURK</name>
<sequence length="125" mass="13601">MKAAVESSSLPTDFERKFARAASRDLATVITSQAETRRFEFRDDTGEVHSVELSASTLKIIGALLSEVGQGNAVSVIPIRAELTMREAAILLNVSQPCLTGLLERGEISFRGLNTHGRVLYQDVP</sequence>
<accession>A0ABT3ZRD4</accession>
<dbReference type="RefSeq" id="WP_267849015.1">
    <property type="nucleotide sequence ID" value="NZ_JAPMXC010000010.1"/>
</dbReference>
<evidence type="ECO:0000313" key="1">
    <source>
        <dbReference type="EMBL" id="MCY0389119.1"/>
    </source>
</evidence>
<dbReference type="GO" id="GO:0003677">
    <property type="term" value="F:DNA binding"/>
    <property type="evidence" value="ECO:0007669"/>
    <property type="project" value="UniProtKB-KW"/>
</dbReference>
<organism evidence="1 2">
    <name type="scientific">Robbsia betulipollinis</name>
    <dbReference type="NCBI Taxonomy" id="2981849"/>
    <lineage>
        <taxon>Bacteria</taxon>
        <taxon>Pseudomonadati</taxon>
        <taxon>Pseudomonadota</taxon>
        <taxon>Betaproteobacteria</taxon>
        <taxon>Burkholderiales</taxon>
        <taxon>Burkholderiaceae</taxon>
        <taxon>Robbsia</taxon>
    </lineage>
</organism>
<evidence type="ECO:0000313" key="2">
    <source>
        <dbReference type="Proteomes" id="UP001082899"/>
    </source>
</evidence>
<keyword evidence="1" id="KW-0238">DNA-binding</keyword>
<dbReference type="Proteomes" id="UP001082899">
    <property type="component" value="Unassembled WGS sequence"/>
</dbReference>
<keyword evidence="2" id="KW-1185">Reference proteome</keyword>
<reference evidence="1" key="1">
    <citation type="submission" date="2022-11" db="EMBL/GenBank/DDBJ databases">
        <title>Robbsia betulipollinis sp. nov., isolated from pollen of birch (Betula pendula).</title>
        <authorList>
            <person name="Shi H."/>
            <person name="Ambika Manirajan B."/>
            <person name="Ratering S."/>
            <person name="Geissler-Plaum R."/>
            <person name="Schnell S."/>
        </authorList>
    </citation>
    <scope>NUCLEOTIDE SEQUENCE</scope>
    <source>
        <strain evidence="1">Bb-Pol-6</strain>
    </source>
</reference>